<evidence type="ECO:0000256" key="15">
    <source>
        <dbReference type="SAM" id="MobiDB-lite"/>
    </source>
</evidence>
<comment type="catalytic activity">
    <reaction evidence="1">
        <text>S-ubiquitinyl-[E2 ubiquitin-conjugating enzyme]-L-cysteine + [acceptor protein]-L-lysine = [E2 ubiquitin-conjugating enzyme]-L-cysteine + N(6)-ubiquitinyl-[acceptor protein]-L-lysine.</text>
        <dbReference type="EC" id="2.3.2.27"/>
    </reaction>
</comment>
<feature type="region of interest" description="Disordered" evidence="15">
    <location>
        <begin position="18"/>
        <end position="57"/>
    </location>
</feature>
<dbReference type="InterPro" id="IPR041042">
    <property type="entry name" value="Znf_Hakai"/>
</dbReference>
<evidence type="ECO:0000256" key="3">
    <source>
        <dbReference type="ARBA" id="ARBA00004906"/>
    </source>
</evidence>
<comment type="caution">
    <text evidence="17">The sequence shown here is derived from an EMBL/GenBank/DDBJ whole genome shotgun (WGS) entry which is preliminary data.</text>
</comment>
<dbReference type="SUPFAM" id="SSF57850">
    <property type="entry name" value="RING/U-box"/>
    <property type="match status" value="1"/>
</dbReference>
<keyword evidence="7" id="KW-0479">Metal-binding</keyword>
<feature type="compositionally biased region" description="Polar residues" evidence="15">
    <location>
        <begin position="533"/>
        <end position="548"/>
    </location>
</feature>
<dbReference type="InterPro" id="IPR013083">
    <property type="entry name" value="Znf_RING/FYVE/PHD"/>
</dbReference>
<evidence type="ECO:0000256" key="13">
    <source>
        <dbReference type="ARBA" id="ARBA00041081"/>
    </source>
</evidence>
<keyword evidence="6" id="KW-0808">Transferase</keyword>
<keyword evidence="8 14" id="KW-0863">Zinc-finger</keyword>
<dbReference type="GO" id="GO:0005634">
    <property type="term" value="C:nucleus"/>
    <property type="evidence" value="ECO:0007669"/>
    <property type="project" value="UniProtKB-SubCell"/>
</dbReference>
<comment type="pathway">
    <text evidence="3">Protein modification; protein ubiquitination.</text>
</comment>
<evidence type="ECO:0000256" key="10">
    <source>
        <dbReference type="ARBA" id="ARBA00022833"/>
    </source>
</evidence>
<evidence type="ECO:0000256" key="8">
    <source>
        <dbReference type="ARBA" id="ARBA00022771"/>
    </source>
</evidence>
<feature type="compositionally biased region" description="Low complexity" evidence="15">
    <location>
        <begin position="264"/>
        <end position="287"/>
    </location>
</feature>
<proteinExistence type="inferred from homology"/>
<dbReference type="GO" id="GO:0016567">
    <property type="term" value="P:protein ubiquitination"/>
    <property type="evidence" value="ECO:0007669"/>
    <property type="project" value="InterPro"/>
</dbReference>
<evidence type="ECO:0000256" key="5">
    <source>
        <dbReference type="ARBA" id="ARBA00022473"/>
    </source>
</evidence>
<dbReference type="PANTHER" id="PTHR13480:SF0">
    <property type="entry name" value="E3 UBIQUITIN-PROTEIN LIGASE HAKAI"/>
    <property type="match status" value="1"/>
</dbReference>
<feature type="region of interest" description="Disordered" evidence="15">
    <location>
        <begin position="336"/>
        <end position="407"/>
    </location>
</feature>
<dbReference type="Pfam" id="PF18408">
    <property type="entry name" value="zf_Hakai"/>
    <property type="match status" value="1"/>
</dbReference>
<feature type="region of interest" description="Disordered" evidence="15">
    <location>
        <begin position="191"/>
        <end position="219"/>
    </location>
</feature>
<dbReference type="EC" id="2.3.2.27" evidence="4"/>
<dbReference type="GO" id="GO:0030155">
    <property type="term" value="P:regulation of cell adhesion"/>
    <property type="evidence" value="ECO:0007669"/>
    <property type="project" value="TreeGrafter"/>
</dbReference>
<sequence length="548" mass="58787">TSSSSAQPVRKNIAITLKPGTKTHGRAKKTTGRGKKAAKQRASKEMAVQEKAQAHEQGGDMDVDLLPIKMSSSPPEPLHLNQKLRWDHQVNLIGEKVVDPLIHCCEICAMPILIFGRMIPCKHVFCFDCAKKTEKNCPRCSEAVSRIEQSALGTVFICTYGGPKHSASGCHRTYLSQRDLQAHIDYRHLRTHHAPDPRAPSTRDYPLPPKSSPLPQRAPFVSEPPPGVAYHQRGMADSMQHPMQQMHPQPTIMAMAGMSAPQAMTAPPQAMSAPPQAMTAPPAHQAMSAPPAHQVPPPIQTVAAIESYHTIPVMSSSRTNLITVPVQDENNYQRIGGSPQQGAPPGHYPPPTSTTLEYIKSHPPPMSVQPPHMSVQPSIMTQPPPITSSVGPHVGPPPQGVLPPHFSSPQRPYMDELQQPQNLAFGQQGALPNAHHPWPGMSVPGPTLVQGGMALPVQANSRSAQCVAPPSGIVHNRPPNPATMMPAGMLATRPPPAGLPHQSGMPLPTGMLPPQGGMPPVGMMCGPPPQHPPTSSGLGPPSQTRYYQ</sequence>
<evidence type="ECO:0000256" key="4">
    <source>
        <dbReference type="ARBA" id="ARBA00012483"/>
    </source>
</evidence>
<dbReference type="InterPro" id="IPR001841">
    <property type="entry name" value="Znf_RING"/>
</dbReference>
<protein>
    <recommendedName>
        <fullName evidence="13">E3 ubiquitin-protein ligase Hakai</fullName>
        <ecNumber evidence="4">2.3.2.27</ecNumber>
    </recommendedName>
</protein>
<keyword evidence="9" id="KW-0833">Ubl conjugation pathway</keyword>
<evidence type="ECO:0000313" key="17">
    <source>
        <dbReference type="EMBL" id="KAK2185825.1"/>
    </source>
</evidence>
<comment type="subcellular location">
    <subcellularLocation>
        <location evidence="2">Nucleus</location>
    </subcellularLocation>
</comment>
<evidence type="ECO:0000256" key="14">
    <source>
        <dbReference type="PROSITE-ProRule" id="PRU00175"/>
    </source>
</evidence>
<evidence type="ECO:0000256" key="11">
    <source>
        <dbReference type="ARBA" id="ARBA00023242"/>
    </source>
</evidence>
<dbReference type="PROSITE" id="PS50089">
    <property type="entry name" value="ZF_RING_2"/>
    <property type="match status" value="1"/>
</dbReference>
<evidence type="ECO:0000256" key="1">
    <source>
        <dbReference type="ARBA" id="ARBA00000900"/>
    </source>
</evidence>
<comment type="similarity">
    <text evidence="12">Belongs to the Hakai family.</text>
</comment>
<accession>A0AAD9UDZ7</accession>
<evidence type="ECO:0000259" key="16">
    <source>
        <dbReference type="PROSITE" id="PS50089"/>
    </source>
</evidence>
<organism evidence="17 18">
    <name type="scientific">Ridgeia piscesae</name>
    <name type="common">Tubeworm</name>
    <dbReference type="NCBI Taxonomy" id="27915"/>
    <lineage>
        <taxon>Eukaryota</taxon>
        <taxon>Metazoa</taxon>
        <taxon>Spiralia</taxon>
        <taxon>Lophotrochozoa</taxon>
        <taxon>Annelida</taxon>
        <taxon>Polychaeta</taxon>
        <taxon>Sedentaria</taxon>
        <taxon>Canalipalpata</taxon>
        <taxon>Sabellida</taxon>
        <taxon>Siboglinidae</taxon>
        <taxon>Ridgeia</taxon>
    </lineage>
</organism>
<evidence type="ECO:0000313" key="18">
    <source>
        <dbReference type="Proteomes" id="UP001209878"/>
    </source>
</evidence>
<dbReference type="InterPro" id="IPR040380">
    <property type="entry name" value="HAKAI-like_RING-HC"/>
</dbReference>
<evidence type="ECO:0000256" key="6">
    <source>
        <dbReference type="ARBA" id="ARBA00022679"/>
    </source>
</evidence>
<dbReference type="EMBL" id="JAODUO010000222">
    <property type="protein sequence ID" value="KAK2185825.1"/>
    <property type="molecule type" value="Genomic_DNA"/>
</dbReference>
<feature type="domain" description="RING-type" evidence="16">
    <location>
        <begin position="105"/>
        <end position="141"/>
    </location>
</feature>
<keyword evidence="11" id="KW-0539">Nucleus</keyword>
<evidence type="ECO:0000256" key="12">
    <source>
        <dbReference type="ARBA" id="ARBA00038499"/>
    </source>
</evidence>
<dbReference type="Proteomes" id="UP001209878">
    <property type="component" value="Unassembled WGS sequence"/>
</dbReference>
<keyword evidence="5" id="KW-0217">Developmental protein</keyword>
<feature type="compositionally biased region" description="Basic residues" evidence="15">
    <location>
        <begin position="21"/>
        <end position="41"/>
    </location>
</feature>
<name>A0AAD9UDZ7_RIDPI</name>
<dbReference type="InterPro" id="IPR040383">
    <property type="entry name" value="HAKAI/CBLL2"/>
</dbReference>
<dbReference type="AlphaFoldDB" id="A0AAD9UDZ7"/>
<dbReference type="GO" id="GO:0008270">
    <property type="term" value="F:zinc ion binding"/>
    <property type="evidence" value="ECO:0007669"/>
    <property type="project" value="UniProtKB-KW"/>
</dbReference>
<evidence type="ECO:0000256" key="7">
    <source>
        <dbReference type="ARBA" id="ARBA00022723"/>
    </source>
</evidence>
<dbReference type="InterPro" id="IPR017907">
    <property type="entry name" value="Znf_RING_CS"/>
</dbReference>
<keyword evidence="18" id="KW-1185">Reference proteome</keyword>
<dbReference type="GO" id="GO:0061630">
    <property type="term" value="F:ubiquitin protein ligase activity"/>
    <property type="evidence" value="ECO:0007669"/>
    <property type="project" value="UniProtKB-EC"/>
</dbReference>
<feature type="region of interest" description="Disordered" evidence="15">
    <location>
        <begin position="264"/>
        <end position="294"/>
    </location>
</feature>
<dbReference type="CDD" id="cd16508">
    <property type="entry name" value="RING-HC_HAKAI-like"/>
    <property type="match status" value="1"/>
</dbReference>
<dbReference type="PROSITE" id="PS00518">
    <property type="entry name" value="ZF_RING_1"/>
    <property type="match status" value="1"/>
</dbReference>
<dbReference type="Gene3D" id="6.10.140.2210">
    <property type="match status" value="1"/>
</dbReference>
<dbReference type="SMART" id="SM00184">
    <property type="entry name" value="RING"/>
    <property type="match status" value="1"/>
</dbReference>
<reference evidence="17" key="1">
    <citation type="journal article" date="2023" name="Mol. Biol. Evol.">
        <title>Third-Generation Sequencing Reveals the Adaptive Role of the Epigenome in Three Deep-Sea Polychaetes.</title>
        <authorList>
            <person name="Perez M."/>
            <person name="Aroh O."/>
            <person name="Sun Y."/>
            <person name="Lan Y."/>
            <person name="Juniper S.K."/>
            <person name="Young C.R."/>
            <person name="Angers B."/>
            <person name="Qian P.Y."/>
        </authorList>
    </citation>
    <scope>NUCLEOTIDE SEQUENCE</scope>
    <source>
        <strain evidence="17">R07B-5</strain>
    </source>
</reference>
<evidence type="ECO:0000256" key="2">
    <source>
        <dbReference type="ARBA" id="ARBA00004123"/>
    </source>
</evidence>
<feature type="compositionally biased region" description="Basic and acidic residues" evidence="15">
    <location>
        <begin position="42"/>
        <end position="57"/>
    </location>
</feature>
<feature type="region of interest" description="Disordered" evidence="15">
    <location>
        <begin position="519"/>
        <end position="548"/>
    </location>
</feature>
<gene>
    <name evidence="17" type="ORF">NP493_222g06016</name>
</gene>
<feature type="non-terminal residue" evidence="17">
    <location>
        <position position="548"/>
    </location>
</feature>
<evidence type="ECO:0000256" key="9">
    <source>
        <dbReference type="ARBA" id="ARBA00022786"/>
    </source>
</evidence>
<dbReference type="PANTHER" id="PTHR13480">
    <property type="entry name" value="E3 UBIQUITIN-PROTEIN LIGASE HAKAI-RELATED"/>
    <property type="match status" value="1"/>
</dbReference>
<dbReference type="Gene3D" id="3.30.40.10">
    <property type="entry name" value="Zinc/RING finger domain, C3HC4 (zinc finger)"/>
    <property type="match status" value="1"/>
</dbReference>
<keyword evidence="10" id="KW-0862">Zinc</keyword>